<dbReference type="InterPro" id="IPR028965">
    <property type="entry name" value="Imm7"/>
</dbReference>
<comment type="caution">
    <text evidence="1">The sequence shown here is derived from an EMBL/GenBank/DDBJ whole genome shotgun (WGS) entry which is preliminary data.</text>
</comment>
<dbReference type="AlphaFoldDB" id="A0A229T199"/>
<dbReference type="Proteomes" id="UP000215199">
    <property type="component" value="Unassembled WGS sequence"/>
</dbReference>
<keyword evidence="2" id="KW-1185">Reference proteome</keyword>
<dbReference type="EMBL" id="NMUL01000027">
    <property type="protein sequence ID" value="OXM64684.1"/>
    <property type="molecule type" value="Genomic_DNA"/>
</dbReference>
<dbReference type="Pfam" id="PF15585">
    <property type="entry name" value="Imm7"/>
    <property type="match status" value="1"/>
</dbReference>
<accession>A0A229T199</accession>
<protein>
    <recommendedName>
        <fullName evidence="3">Immunity protein 7</fullName>
    </recommendedName>
</protein>
<evidence type="ECO:0008006" key="3">
    <source>
        <dbReference type="Google" id="ProtNLM"/>
    </source>
</evidence>
<gene>
    <name evidence="1" type="ORF">CF165_25960</name>
</gene>
<name>A0A229T199_9PSEU</name>
<evidence type="ECO:0000313" key="2">
    <source>
        <dbReference type="Proteomes" id="UP000215199"/>
    </source>
</evidence>
<dbReference type="OrthoDB" id="4557988at2"/>
<organism evidence="1 2">
    <name type="scientific">Amycolatopsis vastitatis</name>
    <dbReference type="NCBI Taxonomy" id="1905142"/>
    <lineage>
        <taxon>Bacteria</taxon>
        <taxon>Bacillati</taxon>
        <taxon>Actinomycetota</taxon>
        <taxon>Actinomycetes</taxon>
        <taxon>Pseudonocardiales</taxon>
        <taxon>Pseudonocardiaceae</taxon>
        <taxon>Amycolatopsis</taxon>
    </lineage>
</organism>
<sequence length="131" mass="15121">MYEFHGWFGLAETPEEIEDEQFDGLLAELRVKVSEIDWSSGEAALKVFNGLHFLTVHGVPNRRRDEERELTALLEYVARRFPGSWGMLYERSDDMDTPPGPGAFRVRVMARGEIRQRLDPFLSPVRPVIED</sequence>
<dbReference type="RefSeq" id="WP_093950180.1">
    <property type="nucleotide sequence ID" value="NZ_NMUL01000027.1"/>
</dbReference>
<proteinExistence type="predicted"/>
<evidence type="ECO:0000313" key="1">
    <source>
        <dbReference type="EMBL" id="OXM64684.1"/>
    </source>
</evidence>
<reference evidence="2" key="1">
    <citation type="submission" date="2017-07" db="EMBL/GenBank/DDBJ databases">
        <title>Comparative genome mining reveals phylogenetic distribution patterns of secondary metabolites in Amycolatopsis.</title>
        <authorList>
            <person name="Adamek M."/>
            <person name="Alanjary M."/>
            <person name="Sales-Ortells H."/>
            <person name="Goodfellow M."/>
            <person name="Bull A.T."/>
            <person name="Kalinowski J."/>
            <person name="Ziemert N."/>
        </authorList>
    </citation>
    <scope>NUCLEOTIDE SEQUENCE [LARGE SCALE GENOMIC DNA]</scope>
    <source>
        <strain evidence="2">H5</strain>
    </source>
</reference>